<keyword evidence="6 7" id="KW-0408">Iron</keyword>
<sequence>MPLRGSARPRTGALAVPLGASRLGASYLRASFLCASFLCAPLLCAADPGAAPSSAVLALADTATAAGQADPPAVADAPACHAQAGWDLACLRARYAGPAAGWPAPTIDAGVHWIEWAAVPPASSPPLQWTAANAGQTQLAADVARPAVVTLGQMLFFDTRLSRKGQVSCASCHQPQRAFTDGLPLAVGEDKLMGRRRSTPLYAAPFAPRLFWDGRAASLKEQVIGPLHDPREMNHDAVGAVTRLRENDMYPARFLEAFGGAPAASSSTVASASSAAASTVSATAATTPVAQAPAASTPTSAVDADRLARALAAYVASLRPEKTRFDDFLSGRADALDDTELLGLHLFRTQARCMNCHNGPLLSDHQFHNIGLSFYGRRNQDLGRYEATRDPADLGKFRTPSLRNVAQAGPWMHNGLFPDLRGLLRMYNAGMGREAPPADPPDPYAPRKSEHIKPLDLSPAEIDALLAFLKTL</sequence>
<dbReference type="InterPro" id="IPR051395">
    <property type="entry name" value="Cytochrome_c_Peroxidase/MauG"/>
</dbReference>
<comment type="subcellular location">
    <subcellularLocation>
        <location evidence="1">Cell envelope</location>
    </subcellularLocation>
</comment>
<dbReference type="InterPro" id="IPR036909">
    <property type="entry name" value="Cyt_c-like_dom_sf"/>
</dbReference>
<feature type="domain" description="Cytochrome c" evidence="10">
    <location>
        <begin position="147"/>
        <end position="319"/>
    </location>
</feature>
<evidence type="ECO:0000256" key="2">
    <source>
        <dbReference type="ARBA" id="ARBA00022617"/>
    </source>
</evidence>
<dbReference type="Pfam" id="PF03150">
    <property type="entry name" value="CCP_MauG"/>
    <property type="match status" value="1"/>
</dbReference>
<proteinExistence type="predicted"/>
<evidence type="ECO:0000256" key="9">
    <source>
        <dbReference type="SAM" id="SignalP"/>
    </source>
</evidence>
<dbReference type="EMBL" id="CADIJR010000007">
    <property type="protein sequence ID" value="CAB3633540.1"/>
    <property type="molecule type" value="Genomic_DNA"/>
</dbReference>
<feature type="signal peptide" evidence="9">
    <location>
        <begin position="1"/>
        <end position="45"/>
    </location>
</feature>
<dbReference type="PROSITE" id="PS51007">
    <property type="entry name" value="CYTC"/>
    <property type="match status" value="2"/>
</dbReference>
<dbReference type="AlphaFoldDB" id="A0A6J4ZK85"/>
<dbReference type="GO" id="GO:0009055">
    <property type="term" value="F:electron transfer activity"/>
    <property type="evidence" value="ECO:0007669"/>
    <property type="project" value="InterPro"/>
</dbReference>
<reference evidence="11 12" key="1">
    <citation type="submission" date="2020-04" db="EMBL/GenBank/DDBJ databases">
        <authorList>
            <person name="De Canck E."/>
        </authorList>
    </citation>
    <scope>NUCLEOTIDE SEQUENCE [LARGE SCALE GENOMIC DNA]</scope>
    <source>
        <strain evidence="11 12">LMG 26845</strain>
    </source>
</reference>
<keyword evidence="12" id="KW-1185">Reference proteome</keyword>
<name>A0A6J4ZK85_9BURK</name>
<evidence type="ECO:0000259" key="10">
    <source>
        <dbReference type="PROSITE" id="PS51007"/>
    </source>
</evidence>
<feature type="region of interest" description="Disordered" evidence="8">
    <location>
        <begin position="431"/>
        <end position="450"/>
    </location>
</feature>
<keyword evidence="3 7" id="KW-0479">Metal-binding</keyword>
<dbReference type="InterPro" id="IPR009056">
    <property type="entry name" value="Cyt_c-like_dom"/>
</dbReference>
<gene>
    <name evidence="11" type="ORF">LMG26845_01235</name>
</gene>
<evidence type="ECO:0000256" key="6">
    <source>
        <dbReference type="ARBA" id="ARBA00023004"/>
    </source>
</evidence>
<dbReference type="GO" id="GO:0020037">
    <property type="term" value="F:heme binding"/>
    <property type="evidence" value="ECO:0007669"/>
    <property type="project" value="InterPro"/>
</dbReference>
<evidence type="ECO:0000256" key="3">
    <source>
        <dbReference type="ARBA" id="ARBA00022723"/>
    </source>
</evidence>
<protein>
    <recommendedName>
        <fullName evidence="10">Cytochrome c domain-containing protein</fullName>
    </recommendedName>
</protein>
<dbReference type="Proteomes" id="UP000507979">
    <property type="component" value="Unassembled WGS sequence"/>
</dbReference>
<evidence type="ECO:0000256" key="8">
    <source>
        <dbReference type="SAM" id="MobiDB-lite"/>
    </source>
</evidence>
<dbReference type="PANTHER" id="PTHR30600:SF10">
    <property type="entry name" value="BLL6722 PROTEIN"/>
    <property type="match status" value="1"/>
</dbReference>
<accession>A0A6J4ZK85</accession>
<dbReference type="InterPro" id="IPR004852">
    <property type="entry name" value="Di-haem_cyt_c_peroxidsae"/>
</dbReference>
<keyword evidence="2 7" id="KW-0349">Heme</keyword>
<dbReference type="Gene3D" id="1.10.760.10">
    <property type="entry name" value="Cytochrome c-like domain"/>
    <property type="match status" value="2"/>
</dbReference>
<feature type="domain" description="Cytochrome c" evidence="10">
    <location>
        <begin position="338"/>
        <end position="472"/>
    </location>
</feature>
<evidence type="ECO:0000313" key="12">
    <source>
        <dbReference type="Proteomes" id="UP000507979"/>
    </source>
</evidence>
<evidence type="ECO:0000313" key="11">
    <source>
        <dbReference type="EMBL" id="CAB3633540.1"/>
    </source>
</evidence>
<feature type="chain" id="PRO_5026880644" description="Cytochrome c domain-containing protein" evidence="9">
    <location>
        <begin position="46"/>
        <end position="472"/>
    </location>
</feature>
<evidence type="ECO:0000256" key="7">
    <source>
        <dbReference type="PROSITE-ProRule" id="PRU00433"/>
    </source>
</evidence>
<dbReference type="GO" id="GO:0004130">
    <property type="term" value="F:cytochrome-c peroxidase activity"/>
    <property type="evidence" value="ECO:0007669"/>
    <property type="project" value="TreeGrafter"/>
</dbReference>
<dbReference type="GO" id="GO:0046872">
    <property type="term" value="F:metal ion binding"/>
    <property type="evidence" value="ECO:0007669"/>
    <property type="project" value="UniProtKB-KW"/>
</dbReference>
<dbReference type="GO" id="GO:0030313">
    <property type="term" value="C:cell envelope"/>
    <property type="evidence" value="ECO:0007669"/>
    <property type="project" value="UniProtKB-SubCell"/>
</dbReference>
<evidence type="ECO:0000256" key="4">
    <source>
        <dbReference type="ARBA" id="ARBA00022729"/>
    </source>
</evidence>
<evidence type="ECO:0000256" key="1">
    <source>
        <dbReference type="ARBA" id="ARBA00004196"/>
    </source>
</evidence>
<dbReference type="PANTHER" id="PTHR30600">
    <property type="entry name" value="CYTOCHROME C PEROXIDASE-RELATED"/>
    <property type="match status" value="1"/>
</dbReference>
<keyword evidence="5" id="KW-0560">Oxidoreductase</keyword>
<keyword evidence="4 9" id="KW-0732">Signal</keyword>
<evidence type="ECO:0000256" key="5">
    <source>
        <dbReference type="ARBA" id="ARBA00023002"/>
    </source>
</evidence>
<dbReference type="SUPFAM" id="SSF46626">
    <property type="entry name" value="Cytochrome c"/>
    <property type="match status" value="2"/>
</dbReference>
<organism evidence="11 12">
    <name type="scientific">Achromobacter insuavis</name>
    <dbReference type="NCBI Taxonomy" id="1287735"/>
    <lineage>
        <taxon>Bacteria</taxon>
        <taxon>Pseudomonadati</taxon>
        <taxon>Pseudomonadota</taxon>
        <taxon>Betaproteobacteria</taxon>
        <taxon>Burkholderiales</taxon>
        <taxon>Alcaligenaceae</taxon>
        <taxon>Achromobacter</taxon>
    </lineage>
</organism>